<evidence type="ECO:0000259" key="2">
    <source>
        <dbReference type="Pfam" id="PF05183"/>
    </source>
</evidence>
<keyword evidence="1" id="KW-0694">RNA-binding</keyword>
<feature type="domain" description="RDRP core" evidence="2">
    <location>
        <begin position="215"/>
        <end position="798"/>
    </location>
</feature>
<dbReference type="GO" id="GO:0003968">
    <property type="term" value="F:RNA-directed RNA polymerase activity"/>
    <property type="evidence" value="ECO:0007669"/>
    <property type="project" value="UniProtKB-KW"/>
</dbReference>
<dbReference type="Pfam" id="PF05183">
    <property type="entry name" value="RdRP"/>
    <property type="match status" value="1"/>
</dbReference>
<keyword evidence="4" id="KW-1185">Reference proteome</keyword>
<comment type="similarity">
    <text evidence="1">Belongs to the RdRP family.</text>
</comment>
<dbReference type="AlphaFoldDB" id="A0AAN7Y7T9"/>
<evidence type="ECO:0000313" key="4">
    <source>
        <dbReference type="Proteomes" id="UP001309876"/>
    </source>
</evidence>
<organism evidence="3 4">
    <name type="scientific">Lithohypha guttulata</name>
    <dbReference type="NCBI Taxonomy" id="1690604"/>
    <lineage>
        <taxon>Eukaryota</taxon>
        <taxon>Fungi</taxon>
        <taxon>Dikarya</taxon>
        <taxon>Ascomycota</taxon>
        <taxon>Pezizomycotina</taxon>
        <taxon>Eurotiomycetes</taxon>
        <taxon>Chaetothyriomycetidae</taxon>
        <taxon>Chaetothyriales</taxon>
        <taxon>Trichomeriaceae</taxon>
        <taxon>Lithohypha</taxon>
    </lineage>
</organism>
<dbReference type="PANTHER" id="PTHR23079">
    <property type="entry name" value="RNA-DEPENDENT RNA POLYMERASE"/>
    <property type="match status" value="1"/>
</dbReference>
<keyword evidence="1" id="KW-0696">RNA-directed RNA polymerase</keyword>
<keyword evidence="1" id="KW-0808">Transferase</keyword>
<sequence length="992" mass="111712">MSLSYAPKIYEKLDQLPAMMNALILSTQITRSREVTRARETTLANSGQFVIGSCATYRFTLLGDMLAGTLSERLRSLTSRSIPLERIRHMPPQAPVSDFQQQVNHLMEQFKPSDWTFECRFQVQALWTNSLLSPLEIQQLIPTMVQIRNQSDTTALAKVLQNLRSQLRVADIRTGGVTEARHIMLNQHQLWSATANSPSVRALSREEVLIHRVTITPTGMFLEGPEEVVANRVLRQHRDNQSFFLRVSFTEEDWDRIQFERDTSNERVLRGRFLDILHQGLDIGGEHFDFLGFSHSSLRSQTCWFMRPFVHNGELFYAGRLIESLGDFTSIRSPAKCAARIGQAFSETPAAIAIDPKTVSKCSDVRCEQHLFTDGCGTASRATWRLLKKASSSQEQPTLYQIRYKGAKGMISLDTRLQGHQLRLRDSMIKFTGSPSDDLEICGTNARPLSFKLNRQLIKILRDLGVKPSTFEELQQNAVDKLRGSTSSVASAVDFLKLHLADSVTGLPTLLKALTDIDIDVTEDGFLREILGALLQVQLREIKYRSRIHVPQAVTLYGICDETDFLKEGQVFVTYADSGKHLHLNREVAVTRSPALHPGDVQVAEAVAPPEDSCLWDLHNCIVFSRQGSRDLPSMLSGGDLDGDLYNIIYDSRLLPAQVERPAAYSLAQAMDIGRPVTVNVVTAFFIDFMQNDQLGRIATLHQVIADGPEGTRSTECLKLAELHSTAVDFSKTGVKVDIRQIPRTPAYRPDFMAPSASIKVEKGIERRSDPLSEALEGRQRYRYFESERILGRLYRAIDEDLFFGELEDDTSSLFSSAATDNVLPEILKFISDMMRGQDWKRYLPKAREVRDYYESNIVLHIMSTYATSRTDYLTEKEVFIGSIIGRSGAGNKWQREQSEYMKVQFKAELRDLRAWMKDETSDTEDGFLCLAAACVYVAVREPPNVSTGKLEVVLKSFGWYAAGLCVPQLVDESNEGKDVDFGGWGLEYVSG</sequence>
<dbReference type="GO" id="GO:0031380">
    <property type="term" value="C:nuclear RNA-directed RNA polymerase complex"/>
    <property type="evidence" value="ECO:0007669"/>
    <property type="project" value="TreeGrafter"/>
</dbReference>
<dbReference type="InterPro" id="IPR007855">
    <property type="entry name" value="RDRP"/>
</dbReference>
<dbReference type="GO" id="GO:0030422">
    <property type="term" value="P:siRNA processing"/>
    <property type="evidence" value="ECO:0007669"/>
    <property type="project" value="TreeGrafter"/>
</dbReference>
<dbReference type="Proteomes" id="UP001309876">
    <property type="component" value="Unassembled WGS sequence"/>
</dbReference>
<dbReference type="PANTHER" id="PTHR23079:SF17">
    <property type="entry name" value="RNA-DEPENDENT RNA POLYMERASE"/>
    <property type="match status" value="1"/>
</dbReference>
<evidence type="ECO:0000313" key="3">
    <source>
        <dbReference type="EMBL" id="KAK5087895.1"/>
    </source>
</evidence>
<comment type="caution">
    <text evidence="3">The sequence shown here is derived from an EMBL/GenBank/DDBJ whole genome shotgun (WGS) entry which is preliminary data.</text>
</comment>
<name>A0AAN7Y7T9_9EURO</name>
<gene>
    <name evidence="3" type="ORF">LTR05_002110</name>
</gene>
<proteinExistence type="inferred from homology"/>
<reference evidence="3 4" key="1">
    <citation type="submission" date="2023-08" db="EMBL/GenBank/DDBJ databases">
        <title>Black Yeasts Isolated from many extreme environments.</title>
        <authorList>
            <person name="Coleine C."/>
            <person name="Stajich J.E."/>
            <person name="Selbmann L."/>
        </authorList>
    </citation>
    <scope>NUCLEOTIDE SEQUENCE [LARGE SCALE GENOMIC DNA]</scope>
    <source>
        <strain evidence="3 4">CCFEE 5910</strain>
    </source>
</reference>
<accession>A0AAN7Y7T9</accession>
<dbReference type="GO" id="GO:0003723">
    <property type="term" value="F:RNA binding"/>
    <property type="evidence" value="ECO:0007669"/>
    <property type="project" value="UniProtKB-KW"/>
</dbReference>
<evidence type="ECO:0000256" key="1">
    <source>
        <dbReference type="RuleBase" id="RU363098"/>
    </source>
</evidence>
<comment type="catalytic activity">
    <reaction evidence="1">
        <text>RNA(n) + a ribonucleoside 5'-triphosphate = RNA(n+1) + diphosphate</text>
        <dbReference type="Rhea" id="RHEA:21248"/>
        <dbReference type="Rhea" id="RHEA-COMP:14527"/>
        <dbReference type="Rhea" id="RHEA-COMP:17342"/>
        <dbReference type="ChEBI" id="CHEBI:33019"/>
        <dbReference type="ChEBI" id="CHEBI:61557"/>
        <dbReference type="ChEBI" id="CHEBI:140395"/>
        <dbReference type="EC" id="2.7.7.48"/>
    </reaction>
</comment>
<dbReference type="EMBL" id="JAVRRJ010000002">
    <property type="protein sequence ID" value="KAK5087895.1"/>
    <property type="molecule type" value="Genomic_DNA"/>
</dbReference>
<dbReference type="EC" id="2.7.7.48" evidence="1"/>
<protein>
    <recommendedName>
        <fullName evidence="1">RNA-dependent RNA polymerase</fullName>
        <ecNumber evidence="1">2.7.7.48</ecNumber>
    </recommendedName>
</protein>
<dbReference type="InterPro" id="IPR057596">
    <property type="entry name" value="RDRP_core"/>
</dbReference>
<keyword evidence="1" id="KW-0548">Nucleotidyltransferase</keyword>